<organism evidence="7 8">
    <name type="scientific">Gonapodya prolifera (strain JEL478)</name>
    <name type="common">Monoblepharis prolifera</name>
    <dbReference type="NCBI Taxonomy" id="1344416"/>
    <lineage>
        <taxon>Eukaryota</taxon>
        <taxon>Fungi</taxon>
        <taxon>Fungi incertae sedis</taxon>
        <taxon>Chytridiomycota</taxon>
        <taxon>Chytridiomycota incertae sedis</taxon>
        <taxon>Monoblepharidomycetes</taxon>
        <taxon>Monoblepharidales</taxon>
        <taxon>Gonapodyaceae</taxon>
        <taxon>Gonapodya</taxon>
    </lineage>
</organism>
<name>A0A139A573_GONPJ</name>
<gene>
    <name evidence="7" type="ORF">M427DRAFT_147465</name>
</gene>
<accession>A0A139A573</accession>
<dbReference type="InterPro" id="IPR004776">
    <property type="entry name" value="Mem_transp_PIN-like"/>
</dbReference>
<keyword evidence="2 6" id="KW-0812">Transmembrane</keyword>
<dbReference type="Proteomes" id="UP000070544">
    <property type="component" value="Unassembled WGS sequence"/>
</dbReference>
<keyword evidence="4 6" id="KW-0472">Membrane</keyword>
<feature type="transmembrane region" description="Helical" evidence="6">
    <location>
        <begin position="384"/>
        <end position="403"/>
    </location>
</feature>
<evidence type="ECO:0000256" key="1">
    <source>
        <dbReference type="ARBA" id="ARBA00004141"/>
    </source>
</evidence>
<dbReference type="OrthoDB" id="435607at2759"/>
<dbReference type="GO" id="GO:0016020">
    <property type="term" value="C:membrane"/>
    <property type="evidence" value="ECO:0007669"/>
    <property type="project" value="UniProtKB-SubCell"/>
</dbReference>
<feature type="transmembrane region" description="Helical" evidence="6">
    <location>
        <begin position="340"/>
        <end position="364"/>
    </location>
</feature>
<evidence type="ECO:0000256" key="2">
    <source>
        <dbReference type="ARBA" id="ARBA00022692"/>
    </source>
</evidence>
<comment type="subcellular location">
    <subcellularLocation>
        <location evidence="1">Membrane</location>
        <topology evidence="1">Multi-pass membrane protein</topology>
    </subcellularLocation>
</comment>
<reference evidence="7 8" key="1">
    <citation type="journal article" date="2015" name="Genome Biol. Evol.">
        <title>Phylogenomic analyses indicate that early fungi evolved digesting cell walls of algal ancestors of land plants.</title>
        <authorList>
            <person name="Chang Y."/>
            <person name="Wang S."/>
            <person name="Sekimoto S."/>
            <person name="Aerts A.L."/>
            <person name="Choi C."/>
            <person name="Clum A."/>
            <person name="LaButti K.M."/>
            <person name="Lindquist E.A."/>
            <person name="Yee Ngan C."/>
            <person name="Ohm R.A."/>
            <person name="Salamov A.A."/>
            <person name="Grigoriev I.V."/>
            <person name="Spatafora J.W."/>
            <person name="Berbee M.L."/>
        </authorList>
    </citation>
    <scope>NUCLEOTIDE SEQUENCE [LARGE SCALE GENOMIC DNA]</scope>
    <source>
        <strain evidence="7 8">JEL478</strain>
    </source>
</reference>
<evidence type="ECO:0000256" key="5">
    <source>
        <dbReference type="SAM" id="MobiDB-lite"/>
    </source>
</evidence>
<sequence>MTLAIGVIVWTALKPILRLLACLLLGFGLARSRKLTPTGCKQIAAVYINVLFPSLVFTKTLPSITGSNIRYLLPISVFVVIHIGLGLLIGYIIMRLFTRPTSRLRYTILAALAFANTGDVPNALSLAIGDQPPFNRGDGQLGVAYGSLYLLLFSMFIFTLGRRLVEMDWRDAEAEDASAVGAADQAVDKKDLEKQQTPSTAPMITRSPTTLSLPPPSITRARSLSLPRPRRTSINIIRPDAVDSVPAPMVVTEVGTALVDDTVQVEVVENIRGRSRLTTELYLFITRFFSPGVVAIILGIILSLTPLRGWFLYTQGCSTTGTPTSGSSVVDCGAEPPLNWLFGIMEFWAAAALPVGLVNLGAALGQVRLTPAATPPQRGGPKSLFPLFSIPTLPLSWSLLLSVVVARLLVMPAIGYPLVQLAGVIGAVPWEEKILRFILLVDSAVPTANLVVALTQLASPTGDASQIACVCLVQYAVCGITLTGWLVGGLYLVS</sequence>
<dbReference type="Pfam" id="PF03547">
    <property type="entry name" value="Mem_trans"/>
    <property type="match status" value="1"/>
</dbReference>
<feature type="transmembrane region" description="Helical" evidence="6">
    <location>
        <begin position="141"/>
        <end position="160"/>
    </location>
</feature>
<dbReference type="EMBL" id="KQ965794">
    <property type="protein sequence ID" value="KXS11956.1"/>
    <property type="molecule type" value="Genomic_DNA"/>
</dbReference>
<keyword evidence="8" id="KW-1185">Reference proteome</keyword>
<feature type="transmembrane region" description="Helical" evidence="6">
    <location>
        <begin position="71"/>
        <end position="94"/>
    </location>
</feature>
<evidence type="ECO:0000313" key="7">
    <source>
        <dbReference type="EMBL" id="KXS11956.1"/>
    </source>
</evidence>
<evidence type="ECO:0008006" key="9">
    <source>
        <dbReference type="Google" id="ProtNLM"/>
    </source>
</evidence>
<dbReference type="STRING" id="1344416.A0A139A573"/>
<dbReference type="AlphaFoldDB" id="A0A139A573"/>
<protein>
    <recommendedName>
        <fullName evidence="9">Auxin efflux carrier</fullName>
    </recommendedName>
</protein>
<dbReference type="GO" id="GO:0055085">
    <property type="term" value="P:transmembrane transport"/>
    <property type="evidence" value="ECO:0007669"/>
    <property type="project" value="InterPro"/>
</dbReference>
<dbReference type="OMA" id="TAQFIDT"/>
<keyword evidence="3 6" id="KW-1133">Transmembrane helix</keyword>
<feature type="region of interest" description="Disordered" evidence="5">
    <location>
        <begin position="185"/>
        <end position="212"/>
    </location>
</feature>
<evidence type="ECO:0000313" key="8">
    <source>
        <dbReference type="Proteomes" id="UP000070544"/>
    </source>
</evidence>
<feature type="transmembrane region" description="Helical" evidence="6">
    <location>
        <begin position="12"/>
        <end position="31"/>
    </location>
</feature>
<dbReference type="PANTHER" id="PTHR31274:SF1">
    <property type="entry name" value="AGL149CP"/>
    <property type="match status" value="1"/>
</dbReference>
<dbReference type="PANTHER" id="PTHR31274">
    <property type="entry name" value="PROTEIN ECM3"/>
    <property type="match status" value="1"/>
</dbReference>
<feature type="transmembrane region" description="Helical" evidence="6">
    <location>
        <begin position="409"/>
        <end position="430"/>
    </location>
</feature>
<proteinExistence type="predicted"/>
<evidence type="ECO:0000256" key="6">
    <source>
        <dbReference type="SAM" id="Phobius"/>
    </source>
</evidence>
<feature type="transmembrane region" description="Helical" evidence="6">
    <location>
        <begin position="281"/>
        <end position="304"/>
    </location>
</feature>
<feature type="transmembrane region" description="Helical" evidence="6">
    <location>
        <begin position="464"/>
        <end position="493"/>
    </location>
</feature>
<dbReference type="InterPro" id="IPR040254">
    <property type="entry name" value="Ecm3-like"/>
</dbReference>
<evidence type="ECO:0000256" key="3">
    <source>
        <dbReference type="ARBA" id="ARBA00022989"/>
    </source>
</evidence>
<evidence type="ECO:0000256" key="4">
    <source>
        <dbReference type="ARBA" id="ARBA00023136"/>
    </source>
</evidence>
<feature type="transmembrane region" description="Helical" evidence="6">
    <location>
        <begin position="106"/>
        <end position="129"/>
    </location>
</feature>
<feature type="transmembrane region" description="Helical" evidence="6">
    <location>
        <begin position="437"/>
        <end position="458"/>
    </location>
</feature>